<evidence type="ECO:0000256" key="5">
    <source>
        <dbReference type="ARBA" id="ARBA00023015"/>
    </source>
</evidence>
<feature type="DNA-binding region" description="HMG box" evidence="9">
    <location>
        <begin position="572"/>
        <end position="641"/>
    </location>
</feature>
<evidence type="ECO:0000259" key="12">
    <source>
        <dbReference type="PROSITE" id="PS50118"/>
    </source>
</evidence>
<dbReference type="GO" id="GO:0003677">
    <property type="term" value="F:DNA binding"/>
    <property type="evidence" value="ECO:0007669"/>
    <property type="project" value="UniProtKB-UniRule"/>
</dbReference>
<dbReference type="Pfam" id="PF03531">
    <property type="entry name" value="SSrecog"/>
    <property type="match status" value="1"/>
</dbReference>
<dbReference type="InterPro" id="IPR000969">
    <property type="entry name" value="SSRP1/POB3"/>
</dbReference>
<comment type="function">
    <text evidence="10">Component of the FACT complex, a general chromatin factor that acts to reorganize nucleosomes. The FACT complex is involved in multiple processes that require DNA as a template such as mRNA elongation, DNA replication and DNA repair. During transcription elongation the FACT complex acts as a histone chaperone that both destabilizes and restores nucleosomal structure. It facilitates the passage of RNA polymerase II and transcription by promoting the dissociation of one histone H2A-H2B dimer from the nucleosome, then subsequently promotes the reestablishment of the nucleosome following the passage of RNA polymerase II.</text>
</comment>
<dbReference type="InterPro" id="IPR035417">
    <property type="entry name" value="SSRP1/POB3_N"/>
</dbReference>
<dbReference type="Pfam" id="PF00505">
    <property type="entry name" value="HMG_box"/>
    <property type="match status" value="1"/>
</dbReference>
<dbReference type="GO" id="GO:0035101">
    <property type="term" value="C:FACT complex"/>
    <property type="evidence" value="ECO:0007669"/>
    <property type="project" value="TreeGrafter"/>
</dbReference>
<organism evidence="13">
    <name type="scientific">Schmidtea mediterranea</name>
    <name type="common">Freshwater planarian flatworm</name>
    <dbReference type="NCBI Taxonomy" id="79327"/>
    <lineage>
        <taxon>Eukaryota</taxon>
        <taxon>Metazoa</taxon>
        <taxon>Spiralia</taxon>
        <taxon>Lophotrochozoa</taxon>
        <taxon>Platyhelminthes</taxon>
        <taxon>Rhabditophora</taxon>
        <taxon>Seriata</taxon>
        <taxon>Tricladida</taxon>
        <taxon>Continenticola</taxon>
        <taxon>Geoplanoidea</taxon>
        <taxon>Dugesiidae</taxon>
        <taxon>Schmidtea</taxon>
    </lineage>
</organism>
<evidence type="ECO:0000256" key="4">
    <source>
        <dbReference type="ARBA" id="ARBA00022763"/>
    </source>
</evidence>
<feature type="compositionally biased region" description="Low complexity" evidence="11">
    <location>
        <begin position="492"/>
        <end position="502"/>
    </location>
</feature>
<dbReference type="InterPro" id="IPR024954">
    <property type="entry name" value="SSRP1_DD"/>
</dbReference>
<dbReference type="InterPro" id="IPR038167">
    <property type="entry name" value="SSRP1_sf"/>
</dbReference>
<keyword evidence="6 10" id="KW-0804">Transcription</keyword>
<dbReference type="FunFam" id="2.30.29.150:FF:000001">
    <property type="entry name" value="Fact complex subunit ssrp1"/>
    <property type="match status" value="1"/>
</dbReference>
<evidence type="ECO:0000313" key="13">
    <source>
        <dbReference type="EMBL" id="AFL48192.1"/>
    </source>
</evidence>
<dbReference type="Pfam" id="PF08512">
    <property type="entry name" value="Rttp106-like_middle"/>
    <property type="match status" value="1"/>
</dbReference>
<accession>M9NLM9</accession>
<dbReference type="PANTHER" id="PTHR45849">
    <property type="entry name" value="FACT COMPLEX SUBUNIT SSRP1"/>
    <property type="match status" value="1"/>
</dbReference>
<dbReference type="InterPro" id="IPR009071">
    <property type="entry name" value="HMG_box_dom"/>
</dbReference>
<dbReference type="InterPro" id="IPR048993">
    <property type="entry name" value="SSRP1-like_PH1"/>
</dbReference>
<dbReference type="GO" id="GO:0042393">
    <property type="term" value="F:histone binding"/>
    <property type="evidence" value="ECO:0007669"/>
    <property type="project" value="TreeGrafter"/>
</dbReference>
<dbReference type="SUPFAM" id="SSF50729">
    <property type="entry name" value="PH domain-like"/>
    <property type="match status" value="1"/>
</dbReference>
<evidence type="ECO:0000256" key="9">
    <source>
        <dbReference type="PROSITE-ProRule" id="PRU00267"/>
    </source>
</evidence>
<dbReference type="PROSITE" id="PS50118">
    <property type="entry name" value="HMG_BOX_2"/>
    <property type="match status" value="1"/>
</dbReference>
<evidence type="ECO:0000256" key="10">
    <source>
        <dbReference type="RuleBase" id="RU364013"/>
    </source>
</evidence>
<evidence type="ECO:0000256" key="11">
    <source>
        <dbReference type="SAM" id="MobiDB-lite"/>
    </source>
</evidence>
<dbReference type="CDD" id="cd21994">
    <property type="entry name" value="HMG-box_SSRP1-like"/>
    <property type="match status" value="1"/>
</dbReference>
<keyword evidence="7 10" id="KW-0234">DNA repair</keyword>
<dbReference type="InterPro" id="IPR011993">
    <property type="entry name" value="PH-like_dom_sf"/>
</dbReference>
<dbReference type="InterPro" id="IPR036910">
    <property type="entry name" value="HMG_box_dom_sf"/>
</dbReference>
<dbReference type="CDD" id="cd13231">
    <property type="entry name" value="PH2_SSRP1-like"/>
    <property type="match status" value="1"/>
</dbReference>
<evidence type="ECO:0000256" key="7">
    <source>
        <dbReference type="ARBA" id="ARBA00023204"/>
    </source>
</evidence>
<dbReference type="CDD" id="cd13230">
    <property type="entry name" value="PH1_SSRP1-like"/>
    <property type="match status" value="1"/>
</dbReference>
<dbReference type="EMBL" id="JX070079">
    <property type="protein sequence ID" value="AFL48192.1"/>
    <property type="molecule type" value="mRNA"/>
</dbReference>
<evidence type="ECO:0000256" key="3">
    <source>
        <dbReference type="ARBA" id="ARBA00022705"/>
    </source>
</evidence>
<proteinExistence type="evidence at transcript level"/>
<keyword evidence="3 10" id="KW-0235">DNA replication</keyword>
<protein>
    <recommendedName>
        <fullName evidence="10">FACT complex subunit SSRP1</fullName>
    </recommendedName>
</protein>
<reference evidence="13" key="1">
    <citation type="journal article" date="2013" name="J. Cell Biol.">
        <title>Heterochromatin protein 1 promotes self-renewal and triggers regenerative proliferation in adult stem cells.</title>
        <authorList>
            <person name="Zeng A."/>
            <person name="Li Y.-Q."/>
            <person name="Wang C."/>
            <person name="Han X.-S."/>
            <person name="Li G."/>
            <person name="Wang J.-Y."/>
            <person name="Li D.-S."/>
            <person name="Qin Y.-W."/>
            <person name="Shi Y."/>
            <person name="Brewer G."/>
            <person name="Jing Q."/>
        </authorList>
    </citation>
    <scope>NUCLEOTIDE SEQUENCE</scope>
</reference>
<dbReference type="SUPFAM" id="SSF47095">
    <property type="entry name" value="HMG-box"/>
    <property type="match status" value="1"/>
</dbReference>
<feature type="compositionally biased region" description="Basic and acidic residues" evidence="11">
    <location>
        <begin position="427"/>
        <end position="459"/>
    </location>
</feature>
<feature type="domain" description="HMG box" evidence="12">
    <location>
        <begin position="572"/>
        <end position="641"/>
    </location>
</feature>
<dbReference type="SMART" id="SM01287">
    <property type="entry name" value="Rtt106"/>
    <property type="match status" value="1"/>
</dbReference>
<dbReference type="Gene3D" id="2.30.29.150">
    <property type="match status" value="1"/>
</dbReference>
<keyword evidence="2 10" id="KW-0158">Chromosome</keyword>
<dbReference type="InterPro" id="IPR013719">
    <property type="entry name" value="RTT106/SPT16-like_middle_dom"/>
</dbReference>
<dbReference type="PANTHER" id="PTHR45849:SF1">
    <property type="entry name" value="FACT COMPLEX SUBUNIT SSRP1"/>
    <property type="match status" value="1"/>
</dbReference>
<dbReference type="AlphaFoldDB" id="M9NLM9"/>
<evidence type="ECO:0000256" key="2">
    <source>
        <dbReference type="ARBA" id="ARBA00022454"/>
    </source>
</evidence>
<dbReference type="SMART" id="SM00398">
    <property type="entry name" value="HMG"/>
    <property type="match status" value="1"/>
</dbReference>
<dbReference type="InterPro" id="IPR050454">
    <property type="entry name" value="RTT106/SSRP1_HistChap/FACT"/>
</dbReference>
<dbReference type="GO" id="GO:1902275">
    <property type="term" value="P:regulation of chromatin organization"/>
    <property type="evidence" value="ECO:0007669"/>
    <property type="project" value="TreeGrafter"/>
</dbReference>
<feature type="compositionally biased region" description="Basic and acidic residues" evidence="11">
    <location>
        <begin position="516"/>
        <end position="555"/>
    </location>
</feature>
<comment type="similarity">
    <text evidence="1 10">Belongs to the SSRP1 family.</text>
</comment>
<dbReference type="Gene3D" id="2.30.29.220">
    <property type="entry name" value="Structure-specific recognition protein (SSRP1)"/>
    <property type="match status" value="1"/>
</dbReference>
<dbReference type="GO" id="GO:0006281">
    <property type="term" value="P:DNA repair"/>
    <property type="evidence" value="ECO:0007669"/>
    <property type="project" value="UniProtKB-KW"/>
</dbReference>
<keyword evidence="5 10" id="KW-0805">Transcription regulation</keyword>
<sequence>MSSLSFDNLSSEHLGYWSPIKLKLTPTTLHFKNEKTGKTGHFETKLINTAEWLYRARGYGLCIKLSNKKRYYFDGFAENEFEKVSKYFEENFRVKVKNVETCLKGWNWGQPRFEDEYMEILIDGMRSFDINLKDVNNASLNKNELTLQFQTSDEAFSIYEMRFATVSTNENVMSEMFRNVVKEANILEASGDALVSLKEMHCLQPRGRYEIKLYSQFIHLRGKTYDYSVPKENFVRFYLLPHPDERQIFFVLQVNPPITHGQTRYYFIILLFNNEDEISIDLNCSDQMLQENYNGSISKNMSGLTYEVVTKLYKNLYDQKLTVPNKFESKLKARALTCSYKTTSGFLYPLDKGFIFVPKPAVSIRSDEIISVNLSRASLMQRTFDFDIEASNGITHTFNSIDKSEYNGFLEFIRAKKYVLSNGESVTRQEDWSSSDGSHDGYLERMKEEGKRSRARDAKVIVQDDDDDDEDDEDFNPEEVGESDVAEEYDSEVSPSSSSEDSNAGDAPSKVATSEKSTDEKPAKTKESIKKQVIKAKVDKVVEKKSDKKSDKKASAGDTGTKKKKKKDPNAPKKPLSAYILYSNDVRDEVKRSLPPGSSIGDIAKVIGERWKTVTDAEKTKYANIYKIEHQKYLEAMKKYEKSGIAPEKVTKSQPKGEILGKLSAGVFKSEEFVESSDTSD</sequence>
<dbReference type="OrthoDB" id="498543at2759"/>
<name>M9NLM9_SCHMD</name>
<evidence type="ECO:0000256" key="6">
    <source>
        <dbReference type="ARBA" id="ARBA00023163"/>
    </source>
</evidence>
<dbReference type="Pfam" id="PF21103">
    <property type="entry name" value="PH1_SSRP1-like"/>
    <property type="match status" value="1"/>
</dbReference>
<evidence type="ECO:0000256" key="1">
    <source>
        <dbReference type="ARBA" id="ARBA00010060"/>
    </source>
</evidence>
<evidence type="ECO:0000256" key="8">
    <source>
        <dbReference type="ARBA" id="ARBA00023242"/>
    </source>
</evidence>
<dbReference type="GO" id="GO:0006260">
    <property type="term" value="P:DNA replication"/>
    <property type="evidence" value="ECO:0007669"/>
    <property type="project" value="UniProtKB-KW"/>
</dbReference>
<keyword evidence="8 9" id="KW-0539">Nucleus</keyword>
<dbReference type="GO" id="GO:0031491">
    <property type="term" value="F:nucleosome binding"/>
    <property type="evidence" value="ECO:0007669"/>
    <property type="project" value="TreeGrafter"/>
</dbReference>
<keyword evidence="4 10" id="KW-0227">DNA damage</keyword>
<feature type="compositionally biased region" description="Acidic residues" evidence="11">
    <location>
        <begin position="463"/>
        <end position="491"/>
    </location>
</feature>
<feature type="region of interest" description="Disordered" evidence="11">
    <location>
        <begin position="425"/>
        <end position="576"/>
    </location>
</feature>
<comment type="subcellular location">
    <subcellularLocation>
        <location evidence="10">Nucleus</location>
    </subcellularLocation>
    <subcellularLocation>
        <location evidence="10">Chromosome</location>
    </subcellularLocation>
</comment>
<dbReference type="Gene3D" id="1.10.30.10">
    <property type="entry name" value="High mobility group box domain"/>
    <property type="match status" value="1"/>
</dbReference>
<dbReference type="Pfam" id="PF17292">
    <property type="entry name" value="POB3_N"/>
    <property type="match status" value="1"/>
</dbReference>
<dbReference type="PRINTS" id="PR00887">
    <property type="entry name" value="SSRCOGNITION"/>
</dbReference>
<keyword evidence="9" id="KW-0238">DNA-binding</keyword>
<dbReference type="Gene3D" id="2.30.29.30">
    <property type="entry name" value="Pleckstrin-homology domain (PH domain)/Phosphotyrosine-binding domain (PTB)"/>
    <property type="match status" value="2"/>
</dbReference>